<dbReference type="GO" id="GO:0009055">
    <property type="term" value="F:electron transfer activity"/>
    <property type="evidence" value="ECO:0007669"/>
    <property type="project" value="InterPro"/>
</dbReference>
<dbReference type="EMBL" id="FXTH01000020">
    <property type="protein sequence ID" value="SMO88780.1"/>
    <property type="molecule type" value="Genomic_DNA"/>
</dbReference>
<dbReference type="Gene3D" id="1.20.120.10">
    <property type="entry name" value="Cytochrome c/b562"/>
    <property type="match status" value="1"/>
</dbReference>
<dbReference type="GO" id="GO:0022900">
    <property type="term" value="P:electron transport chain"/>
    <property type="evidence" value="ECO:0007669"/>
    <property type="project" value="InterPro"/>
</dbReference>
<name>A0A521F027_9BACT</name>
<dbReference type="InterPro" id="IPR010980">
    <property type="entry name" value="Cyt_c/b562"/>
</dbReference>
<proteinExistence type="predicted"/>
<dbReference type="SUPFAM" id="SSF47175">
    <property type="entry name" value="Cytochromes"/>
    <property type="match status" value="1"/>
</dbReference>
<sequence>MKNRTLLLLILIVFFATGSIQKKLLQQPKDTQPIKTIMQRLMMDMQTIEVGIWNENYDTIWSGANNIVNHPKIPLGQRKEIAGILGKKMKAFVALDKQVHNHADSLAQDAKAKNMNEILKHYSIIQQGCVSCHANFRTKIIGNR</sequence>
<dbReference type="GO" id="GO:0020037">
    <property type="term" value="F:heme binding"/>
    <property type="evidence" value="ECO:0007669"/>
    <property type="project" value="InterPro"/>
</dbReference>
<evidence type="ECO:0000313" key="2">
    <source>
        <dbReference type="Proteomes" id="UP000317593"/>
    </source>
</evidence>
<organism evidence="1 2">
    <name type="scientific">Fodinibius sediminis</name>
    <dbReference type="NCBI Taxonomy" id="1214077"/>
    <lineage>
        <taxon>Bacteria</taxon>
        <taxon>Pseudomonadati</taxon>
        <taxon>Balneolota</taxon>
        <taxon>Balneolia</taxon>
        <taxon>Balneolales</taxon>
        <taxon>Balneolaceae</taxon>
        <taxon>Fodinibius</taxon>
    </lineage>
</organism>
<protein>
    <submittedName>
        <fullName evidence="1">Cytochrome C</fullName>
    </submittedName>
</protein>
<reference evidence="1 2" key="1">
    <citation type="submission" date="2017-05" db="EMBL/GenBank/DDBJ databases">
        <authorList>
            <person name="Varghese N."/>
            <person name="Submissions S."/>
        </authorList>
    </citation>
    <scope>NUCLEOTIDE SEQUENCE [LARGE SCALE GENOMIC DNA]</scope>
    <source>
        <strain evidence="1 2">DSM 21194</strain>
    </source>
</reference>
<dbReference type="RefSeq" id="WP_142715789.1">
    <property type="nucleotide sequence ID" value="NZ_FXTH01000020.1"/>
</dbReference>
<dbReference type="AlphaFoldDB" id="A0A521F027"/>
<keyword evidence="2" id="KW-1185">Reference proteome</keyword>
<evidence type="ECO:0000313" key="1">
    <source>
        <dbReference type="EMBL" id="SMO88780.1"/>
    </source>
</evidence>
<dbReference type="Proteomes" id="UP000317593">
    <property type="component" value="Unassembled WGS sequence"/>
</dbReference>
<dbReference type="OrthoDB" id="1430833at2"/>
<gene>
    <name evidence="1" type="ORF">SAMN06265218_12025</name>
</gene>
<dbReference type="GO" id="GO:0005506">
    <property type="term" value="F:iron ion binding"/>
    <property type="evidence" value="ECO:0007669"/>
    <property type="project" value="InterPro"/>
</dbReference>
<accession>A0A521F027</accession>